<dbReference type="GO" id="GO:0035267">
    <property type="term" value="C:NuA4 histone acetyltransferase complex"/>
    <property type="evidence" value="ECO:0007669"/>
    <property type="project" value="TreeGrafter"/>
</dbReference>
<evidence type="ECO:0000256" key="13">
    <source>
        <dbReference type="SAM" id="MobiDB-lite"/>
    </source>
</evidence>
<keyword evidence="6" id="KW-0156">Chromatin regulator</keyword>
<feature type="region of interest" description="Disordered" evidence="13">
    <location>
        <begin position="102"/>
        <end position="127"/>
    </location>
</feature>
<keyword evidence="8" id="KW-0804">Transcription</keyword>
<evidence type="ECO:0000256" key="7">
    <source>
        <dbReference type="ARBA" id="ARBA00023015"/>
    </source>
</evidence>
<dbReference type="VEuPathDB" id="FungiDB:SAPIO_CDS0951"/>
<evidence type="ECO:0000256" key="1">
    <source>
        <dbReference type="ARBA" id="ARBA00004123"/>
    </source>
</evidence>
<keyword evidence="5" id="KW-0227">DNA damage</keyword>
<dbReference type="Gene3D" id="1.10.274.30">
    <property type="entry name" value="MRG domain"/>
    <property type="match status" value="1"/>
</dbReference>
<name>A0A084GFI9_PSEDA</name>
<dbReference type="OMA" id="GLQTYFD"/>
<dbReference type="OrthoDB" id="124855at2759"/>
<comment type="subunit">
    <text evidence="3">Component of the NuA4 histone acetyltransferase complex.</text>
</comment>
<evidence type="ECO:0000313" key="15">
    <source>
        <dbReference type="EMBL" id="KEZ46101.1"/>
    </source>
</evidence>
<evidence type="ECO:0000256" key="12">
    <source>
        <dbReference type="ARBA" id="ARBA00072864"/>
    </source>
</evidence>
<dbReference type="GO" id="GO:0006281">
    <property type="term" value="P:DNA repair"/>
    <property type="evidence" value="ECO:0007669"/>
    <property type="project" value="UniProtKB-KW"/>
</dbReference>
<dbReference type="PANTHER" id="PTHR10880:SF15">
    <property type="entry name" value="MSL COMPLEX SUBUNIT 3"/>
    <property type="match status" value="1"/>
</dbReference>
<protein>
    <recommendedName>
        <fullName evidence="4">Chromatin modification-related protein EAF3</fullName>
    </recommendedName>
    <alternativeName>
        <fullName evidence="12">Chromatin modification-related protein eaf3</fullName>
    </alternativeName>
</protein>
<dbReference type="InterPro" id="IPR016197">
    <property type="entry name" value="Chromo-like_dom_sf"/>
</dbReference>
<evidence type="ECO:0000256" key="4">
    <source>
        <dbReference type="ARBA" id="ARBA00018505"/>
    </source>
</evidence>
<dbReference type="Gene3D" id="2.30.30.140">
    <property type="match status" value="1"/>
</dbReference>
<dbReference type="SMART" id="SM00298">
    <property type="entry name" value="CHROMO"/>
    <property type="match status" value="1"/>
</dbReference>
<evidence type="ECO:0000259" key="14">
    <source>
        <dbReference type="SMART" id="SM00298"/>
    </source>
</evidence>
<dbReference type="AlphaFoldDB" id="A0A084GFI9"/>
<evidence type="ECO:0000256" key="6">
    <source>
        <dbReference type="ARBA" id="ARBA00022853"/>
    </source>
</evidence>
<gene>
    <name evidence="15" type="ORF">SAPIO_CDS0951</name>
</gene>
<keyword evidence="10" id="KW-0539">Nucleus</keyword>
<comment type="function">
    <text evidence="11">Involved in deacetylation of histones, chromatin assembly and chromosome segregation. May act as a transcriptional oscillator, directing histone deacetylases to specific chromosomal domains. Component of the NuA4 histone acetyltransferase complex which is involved in transcriptional activation of selected genes principally by acetylation of nucleosomal histone H4 and H2A. The NuA4 complex is also involved in DNA repair.</text>
</comment>
<dbReference type="CDD" id="cd18983">
    <property type="entry name" value="CBD_MSL3_like"/>
    <property type="match status" value="1"/>
</dbReference>
<dbReference type="GO" id="GO:0006355">
    <property type="term" value="P:regulation of DNA-templated transcription"/>
    <property type="evidence" value="ECO:0007669"/>
    <property type="project" value="InterPro"/>
</dbReference>
<dbReference type="SUPFAM" id="SSF54160">
    <property type="entry name" value="Chromo domain-like"/>
    <property type="match status" value="1"/>
</dbReference>
<evidence type="ECO:0000256" key="9">
    <source>
        <dbReference type="ARBA" id="ARBA00023204"/>
    </source>
</evidence>
<reference evidence="15 16" key="1">
    <citation type="journal article" date="2014" name="Genome Announc.">
        <title>Draft genome sequence of the pathogenic fungus Scedosporium apiospermum.</title>
        <authorList>
            <person name="Vandeputte P."/>
            <person name="Ghamrawi S."/>
            <person name="Rechenmann M."/>
            <person name="Iltis A."/>
            <person name="Giraud S."/>
            <person name="Fleury M."/>
            <person name="Thornton C."/>
            <person name="Delhaes L."/>
            <person name="Meyer W."/>
            <person name="Papon N."/>
            <person name="Bouchara J.P."/>
        </authorList>
    </citation>
    <scope>NUCLEOTIDE SEQUENCE [LARGE SCALE GENOMIC DNA]</scope>
    <source>
        <strain evidence="15 16">IHEM 14462</strain>
    </source>
</reference>
<keyword evidence="9" id="KW-0234">DNA repair</keyword>
<keyword evidence="16" id="KW-1185">Reference proteome</keyword>
<dbReference type="GO" id="GO:0032221">
    <property type="term" value="C:Rpd3S complex"/>
    <property type="evidence" value="ECO:0007669"/>
    <property type="project" value="TreeGrafter"/>
</dbReference>
<dbReference type="GO" id="GO:0006338">
    <property type="term" value="P:chromatin remodeling"/>
    <property type="evidence" value="ECO:0007669"/>
    <property type="project" value="UniProtKB-ARBA"/>
</dbReference>
<feature type="domain" description="Chromo" evidence="14">
    <location>
        <begin position="25"/>
        <end position="80"/>
    </location>
</feature>
<accession>A0A084GFI9</accession>
<dbReference type="InterPro" id="IPR053820">
    <property type="entry name" value="MSL3_chromo-like"/>
</dbReference>
<dbReference type="PROSITE" id="PS51640">
    <property type="entry name" value="MRG"/>
    <property type="match status" value="1"/>
</dbReference>
<evidence type="ECO:0000256" key="5">
    <source>
        <dbReference type="ARBA" id="ARBA00022763"/>
    </source>
</evidence>
<dbReference type="HOGENOM" id="CLU_039566_1_1_1"/>
<dbReference type="PANTHER" id="PTHR10880">
    <property type="entry name" value="MORTALITY FACTOR 4-LIKE PROTEIN"/>
    <property type="match status" value="1"/>
</dbReference>
<dbReference type="FunFam" id="1.10.274.30:FF:000004">
    <property type="entry name" value="Putative Chromatin modification-related protein eaf3"/>
    <property type="match status" value="1"/>
</dbReference>
<keyword evidence="7" id="KW-0805">Transcription regulation</keyword>
<dbReference type="PIRSF" id="PIRSF038133">
    <property type="entry name" value="HAT_Nua4_EAF3/MRG15"/>
    <property type="match status" value="1"/>
</dbReference>
<evidence type="ECO:0000313" key="16">
    <source>
        <dbReference type="Proteomes" id="UP000028545"/>
    </source>
</evidence>
<dbReference type="Proteomes" id="UP000028545">
    <property type="component" value="Unassembled WGS sequence"/>
</dbReference>
<comment type="subcellular location">
    <subcellularLocation>
        <location evidence="1">Nucleus</location>
    </subcellularLocation>
</comment>
<dbReference type="GeneID" id="27719103"/>
<comment type="similarity">
    <text evidence="2">Belongs to the MRG family.</text>
</comment>
<dbReference type="RefSeq" id="XP_016645900.1">
    <property type="nucleotide sequence ID" value="XM_016783626.1"/>
</dbReference>
<dbReference type="Pfam" id="PF05712">
    <property type="entry name" value="MRG"/>
    <property type="match status" value="1"/>
</dbReference>
<dbReference type="EMBL" id="JOWA01000044">
    <property type="protein sequence ID" value="KEZ46101.1"/>
    <property type="molecule type" value="Genomic_DNA"/>
</dbReference>
<dbReference type="FunFam" id="2.30.30.140:FF:000149">
    <property type="entry name" value="WGS project CABT00000000 data, contig 2.3"/>
    <property type="match status" value="1"/>
</dbReference>
<comment type="caution">
    <text evidence="15">The sequence shown here is derived from an EMBL/GenBank/DDBJ whole genome shotgun (WGS) entry which is preliminary data.</text>
</comment>
<organism evidence="15 16">
    <name type="scientific">Pseudallescheria apiosperma</name>
    <name type="common">Scedosporium apiospermum</name>
    <dbReference type="NCBI Taxonomy" id="563466"/>
    <lineage>
        <taxon>Eukaryota</taxon>
        <taxon>Fungi</taxon>
        <taxon>Dikarya</taxon>
        <taxon>Ascomycota</taxon>
        <taxon>Pezizomycotina</taxon>
        <taxon>Sordariomycetes</taxon>
        <taxon>Hypocreomycetidae</taxon>
        <taxon>Microascales</taxon>
        <taxon>Microascaceae</taxon>
        <taxon>Scedosporium</taxon>
    </lineage>
</organism>
<evidence type="ECO:0000256" key="2">
    <source>
        <dbReference type="ARBA" id="ARBA00009093"/>
    </source>
</evidence>
<proteinExistence type="inferred from homology"/>
<dbReference type="InterPro" id="IPR000953">
    <property type="entry name" value="Chromo/chromo_shadow_dom"/>
</dbReference>
<feature type="compositionally biased region" description="Gly residues" evidence="13">
    <location>
        <begin position="115"/>
        <end position="124"/>
    </location>
</feature>
<evidence type="ECO:0000256" key="3">
    <source>
        <dbReference type="ARBA" id="ARBA00011353"/>
    </source>
</evidence>
<evidence type="ECO:0000256" key="8">
    <source>
        <dbReference type="ARBA" id="ARBA00023163"/>
    </source>
</evidence>
<dbReference type="InterPro" id="IPR038217">
    <property type="entry name" value="MRG_C_sf"/>
</dbReference>
<dbReference type="InterPro" id="IPR008676">
    <property type="entry name" value="MRG"/>
</dbReference>
<evidence type="ECO:0000256" key="10">
    <source>
        <dbReference type="ARBA" id="ARBA00023242"/>
    </source>
</evidence>
<dbReference type="KEGG" id="sapo:SAPIO_CDS0951"/>
<sequence length="320" mass="36850">MAPSKQPPQPFAKDEKVLCFHHEMLYEAKILDVAPTDSGDGFQYKIHYKGWKSTWDDWVPVDRIRKLNPENVELANQLTAQMKNLTQKSTKQVKKGGAKAVAAAESARGSEERGGAGTTTLGGRGPRRARDYELEHEEAFHSRPSIKLPIPDHIKAILVDDWENITRNNQLVPVPHPHPVNQIIDDYLAYERPHREEGSALADILEETFAGLREYFERSLPRILLYRFERVQYHETREMMQKTKDAEAKTVCDVYGAEHLCRLLVSLEELVAQTNMDHQSVSRLRDELVKFTTWLGKNASKYFVPEYETPSQEYIEKTKF</sequence>
<dbReference type="InterPro" id="IPR026541">
    <property type="entry name" value="MRG_dom"/>
</dbReference>
<evidence type="ECO:0000256" key="11">
    <source>
        <dbReference type="ARBA" id="ARBA00057322"/>
    </source>
</evidence>
<dbReference type="Pfam" id="PF22732">
    <property type="entry name" value="MSL3_chromo-like"/>
    <property type="match status" value="1"/>
</dbReference>